<gene>
    <name evidence="3" type="ORF">Tco_0801635</name>
</gene>
<dbReference type="EMBL" id="BQNB010011749">
    <property type="protein sequence ID" value="GJS94667.1"/>
    <property type="molecule type" value="Genomic_DNA"/>
</dbReference>
<dbReference type="InterPro" id="IPR054722">
    <property type="entry name" value="PolX-like_BBD"/>
</dbReference>
<evidence type="ECO:0000259" key="2">
    <source>
        <dbReference type="Pfam" id="PF22936"/>
    </source>
</evidence>
<evidence type="ECO:0000313" key="4">
    <source>
        <dbReference type="Proteomes" id="UP001151760"/>
    </source>
</evidence>
<organism evidence="3 4">
    <name type="scientific">Tanacetum coccineum</name>
    <dbReference type="NCBI Taxonomy" id="301880"/>
    <lineage>
        <taxon>Eukaryota</taxon>
        <taxon>Viridiplantae</taxon>
        <taxon>Streptophyta</taxon>
        <taxon>Embryophyta</taxon>
        <taxon>Tracheophyta</taxon>
        <taxon>Spermatophyta</taxon>
        <taxon>Magnoliopsida</taxon>
        <taxon>eudicotyledons</taxon>
        <taxon>Gunneridae</taxon>
        <taxon>Pentapetalae</taxon>
        <taxon>asterids</taxon>
        <taxon>campanulids</taxon>
        <taxon>Asterales</taxon>
        <taxon>Asteraceae</taxon>
        <taxon>Asteroideae</taxon>
        <taxon>Anthemideae</taxon>
        <taxon>Anthemidinae</taxon>
        <taxon>Tanacetum</taxon>
    </lineage>
</organism>
<feature type="compositionally biased region" description="Polar residues" evidence="1">
    <location>
        <begin position="82"/>
        <end position="108"/>
    </location>
</feature>
<evidence type="ECO:0000256" key="1">
    <source>
        <dbReference type="SAM" id="MobiDB-lite"/>
    </source>
</evidence>
<protein>
    <recommendedName>
        <fullName evidence="2">Retrovirus-related Pol polyprotein from transposon TNT 1-94-like beta-barrel domain-containing protein</fullName>
    </recommendedName>
</protein>
<feature type="region of interest" description="Disordered" evidence="1">
    <location>
        <begin position="171"/>
        <end position="192"/>
    </location>
</feature>
<name>A0ABQ4ZXD2_9ASTR</name>
<dbReference type="Proteomes" id="UP001151760">
    <property type="component" value="Unassembled WGS sequence"/>
</dbReference>
<reference evidence="3" key="1">
    <citation type="journal article" date="2022" name="Int. J. Mol. Sci.">
        <title>Draft Genome of Tanacetum Coccineum: Genomic Comparison of Closely Related Tanacetum-Family Plants.</title>
        <authorList>
            <person name="Yamashiro T."/>
            <person name="Shiraishi A."/>
            <person name="Nakayama K."/>
            <person name="Satake H."/>
        </authorList>
    </citation>
    <scope>NUCLEOTIDE SEQUENCE</scope>
</reference>
<proteinExistence type="predicted"/>
<feature type="region of interest" description="Disordered" evidence="1">
    <location>
        <begin position="64"/>
        <end position="113"/>
    </location>
</feature>
<feature type="domain" description="Retrovirus-related Pol polyprotein from transposon TNT 1-94-like beta-barrel" evidence="2">
    <location>
        <begin position="403"/>
        <end position="475"/>
    </location>
</feature>
<sequence>MSTRDKSRLGYGDQVHNGVLNYENEVLQSVFDSRSSDVEDSPMHDRFATVEGMHVVPPPMTGNYMPSGPDKEVDDSMFTYGPKQSKTSESDTQTSNYESCESNSSAETLESMSEPVVVEPKVVSQPKVWSDAPIIEEYESDSDDEYVIQPSKEQEKPSFAFVNTVKHVKTPRETVKEQNTYSPSPKANKRDWNGLMSKRLGLGYGFTKKACFVCGSFSHLIRDCDFHEKRMAKQVELNKKKGKGTGQGENRPVWNNVQRLNHQNKFVPKAVLTKTGIFPVNTARQNLSSQAATTSTARKVNTARPIVNEIRPRNNFYKSHSPIRRPFNRTTTPKANFTNLKVNTARDKTVSAVRGYRETAVKTSAGCNWRPKRHYWNKVSKYNSGTNSNKNDDPQKALKNKGIVDSGCSRHMTGNKAYLVEYQDYNGGPVAFRGSKGYISGKGKIKTGKLDFEDVCFVKELQHFNLFSVSQMCDKKNKVLFTDTECLVLSPVTPPKWLAAE</sequence>
<accession>A0ABQ4ZXD2</accession>
<comment type="caution">
    <text evidence="3">The sequence shown here is derived from an EMBL/GenBank/DDBJ whole genome shotgun (WGS) entry which is preliminary data.</text>
</comment>
<reference evidence="3" key="2">
    <citation type="submission" date="2022-01" db="EMBL/GenBank/DDBJ databases">
        <authorList>
            <person name="Yamashiro T."/>
            <person name="Shiraishi A."/>
            <person name="Satake H."/>
            <person name="Nakayama K."/>
        </authorList>
    </citation>
    <scope>NUCLEOTIDE SEQUENCE</scope>
</reference>
<keyword evidence="4" id="KW-1185">Reference proteome</keyword>
<evidence type="ECO:0000313" key="3">
    <source>
        <dbReference type="EMBL" id="GJS94667.1"/>
    </source>
</evidence>
<dbReference type="Pfam" id="PF22936">
    <property type="entry name" value="Pol_BBD"/>
    <property type="match status" value="1"/>
</dbReference>